<dbReference type="SUPFAM" id="SSF46689">
    <property type="entry name" value="Homeodomain-like"/>
    <property type="match status" value="2"/>
</dbReference>
<protein>
    <submittedName>
        <fullName evidence="5">AraC family transcriptional regulator</fullName>
    </submittedName>
</protein>
<accession>A0A8J2UB24</accession>
<gene>
    <name evidence="5" type="ORF">GCM10011511_12720</name>
</gene>
<dbReference type="InterPro" id="IPR018062">
    <property type="entry name" value="HTH_AraC-typ_CS"/>
</dbReference>
<evidence type="ECO:0000256" key="2">
    <source>
        <dbReference type="ARBA" id="ARBA00023125"/>
    </source>
</evidence>
<evidence type="ECO:0000259" key="4">
    <source>
        <dbReference type="PROSITE" id="PS01124"/>
    </source>
</evidence>
<dbReference type="GO" id="GO:0043565">
    <property type="term" value="F:sequence-specific DNA binding"/>
    <property type="evidence" value="ECO:0007669"/>
    <property type="project" value="InterPro"/>
</dbReference>
<name>A0A8J2UB24_9BACT</name>
<dbReference type="InterPro" id="IPR009057">
    <property type="entry name" value="Homeodomain-like_sf"/>
</dbReference>
<evidence type="ECO:0000256" key="3">
    <source>
        <dbReference type="ARBA" id="ARBA00023163"/>
    </source>
</evidence>
<dbReference type="PROSITE" id="PS01124">
    <property type="entry name" value="HTH_ARAC_FAMILY_2"/>
    <property type="match status" value="1"/>
</dbReference>
<dbReference type="AlphaFoldDB" id="A0A8J2UB24"/>
<evidence type="ECO:0000256" key="1">
    <source>
        <dbReference type="ARBA" id="ARBA00023015"/>
    </source>
</evidence>
<keyword evidence="3" id="KW-0804">Transcription</keyword>
<dbReference type="GO" id="GO:0003700">
    <property type="term" value="F:DNA-binding transcription factor activity"/>
    <property type="evidence" value="ECO:0007669"/>
    <property type="project" value="InterPro"/>
</dbReference>
<evidence type="ECO:0000313" key="5">
    <source>
        <dbReference type="EMBL" id="GGA90894.1"/>
    </source>
</evidence>
<organism evidence="5 6">
    <name type="scientific">Puia dinghuensis</name>
    <dbReference type="NCBI Taxonomy" id="1792502"/>
    <lineage>
        <taxon>Bacteria</taxon>
        <taxon>Pseudomonadati</taxon>
        <taxon>Bacteroidota</taxon>
        <taxon>Chitinophagia</taxon>
        <taxon>Chitinophagales</taxon>
        <taxon>Chitinophagaceae</taxon>
        <taxon>Puia</taxon>
    </lineage>
</organism>
<evidence type="ECO:0000313" key="6">
    <source>
        <dbReference type="Proteomes" id="UP000607559"/>
    </source>
</evidence>
<dbReference type="SMART" id="SM00342">
    <property type="entry name" value="HTH_ARAC"/>
    <property type="match status" value="1"/>
</dbReference>
<proteinExistence type="predicted"/>
<keyword evidence="2" id="KW-0238">DNA-binding</keyword>
<reference evidence="5" key="2">
    <citation type="submission" date="2020-09" db="EMBL/GenBank/DDBJ databases">
        <authorList>
            <person name="Sun Q."/>
            <person name="Zhou Y."/>
        </authorList>
    </citation>
    <scope>NUCLEOTIDE SEQUENCE</scope>
    <source>
        <strain evidence="5">CGMCC 1.15448</strain>
    </source>
</reference>
<feature type="domain" description="HTH araC/xylS-type" evidence="4">
    <location>
        <begin position="225"/>
        <end position="323"/>
    </location>
</feature>
<reference evidence="5" key="1">
    <citation type="journal article" date="2014" name="Int. J. Syst. Evol. Microbiol.">
        <title>Complete genome sequence of Corynebacterium casei LMG S-19264T (=DSM 44701T), isolated from a smear-ripened cheese.</title>
        <authorList>
            <consortium name="US DOE Joint Genome Institute (JGI-PGF)"/>
            <person name="Walter F."/>
            <person name="Albersmeier A."/>
            <person name="Kalinowski J."/>
            <person name="Ruckert C."/>
        </authorList>
    </citation>
    <scope>NUCLEOTIDE SEQUENCE</scope>
    <source>
        <strain evidence="5">CGMCC 1.15448</strain>
    </source>
</reference>
<dbReference type="Gene3D" id="1.10.10.60">
    <property type="entry name" value="Homeodomain-like"/>
    <property type="match status" value="2"/>
</dbReference>
<comment type="caution">
    <text evidence="5">The sequence shown here is derived from an EMBL/GenBank/DDBJ whole genome shotgun (WGS) entry which is preliminary data.</text>
</comment>
<dbReference type="PANTHER" id="PTHR47893:SF1">
    <property type="entry name" value="REGULATORY PROTEIN PCHR"/>
    <property type="match status" value="1"/>
</dbReference>
<sequence>MYSFQLENFEKWLEGLAARLNSTVTNRSLSIPAHLGSGTIHAQNINPHLSYAVMNFKLDSDLELHRESGATGFVISFNMVEVQKELLVGHRQQIISDKRPFRNDIFLTDARDSAFVRMTTGSTVRRLLIFCSHELAMQYLPQDIFTKLSVFARENSISDHPLFINLSHRTMLKEIFELKENDPLMPIRRLSGIIHLIEKFLHSFLRQEQAALPRTVKKNDLESMQHVEHILSSRLEGFPSLESLAQEVFMSTSKLKNLFKQVYGHTLYDYYNKSRLQRAKDLLITGQCSIKQAGSEIGFSNLSHFAKAFRKEFGILPRDLVKGR</sequence>
<keyword evidence="6" id="KW-1185">Reference proteome</keyword>
<keyword evidence="1" id="KW-0805">Transcription regulation</keyword>
<dbReference type="Pfam" id="PF12833">
    <property type="entry name" value="HTH_18"/>
    <property type="match status" value="1"/>
</dbReference>
<dbReference type="InterPro" id="IPR018060">
    <property type="entry name" value="HTH_AraC"/>
</dbReference>
<dbReference type="EMBL" id="BMJC01000001">
    <property type="protein sequence ID" value="GGA90894.1"/>
    <property type="molecule type" value="Genomic_DNA"/>
</dbReference>
<dbReference type="InterPro" id="IPR053142">
    <property type="entry name" value="PchR_regulatory_protein"/>
</dbReference>
<dbReference type="Proteomes" id="UP000607559">
    <property type="component" value="Unassembled WGS sequence"/>
</dbReference>
<dbReference type="PROSITE" id="PS00041">
    <property type="entry name" value="HTH_ARAC_FAMILY_1"/>
    <property type="match status" value="1"/>
</dbReference>
<dbReference type="PANTHER" id="PTHR47893">
    <property type="entry name" value="REGULATORY PROTEIN PCHR"/>
    <property type="match status" value="1"/>
</dbReference>